<dbReference type="OrthoDB" id="2015333at2759"/>
<feature type="compositionally biased region" description="Polar residues" evidence="1">
    <location>
        <begin position="15"/>
        <end position="27"/>
    </location>
</feature>
<dbReference type="PANTHER" id="PTHR47263:SF1">
    <property type="entry name" value="C2 DOMAIN PROTEIN (AFU_ORTHOLOGUE AFUA_7G02350)"/>
    <property type="match status" value="1"/>
</dbReference>
<feature type="region of interest" description="Disordered" evidence="1">
    <location>
        <begin position="53"/>
        <end position="101"/>
    </location>
</feature>
<dbReference type="Gene3D" id="2.60.40.150">
    <property type="entry name" value="C2 domain"/>
    <property type="match status" value="1"/>
</dbReference>
<dbReference type="VEuPathDB" id="FungiDB:HMPREF1544_11943"/>
<dbReference type="Pfam" id="PF06292">
    <property type="entry name" value="MUN"/>
    <property type="match status" value="1"/>
</dbReference>
<dbReference type="Gene3D" id="1.10.357.50">
    <property type="match status" value="1"/>
</dbReference>
<dbReference type="InterPro" id="IPR010439">
    <property type="entry name" value="MUN_dom"/>
</dbReference>
<organism evidence="5 6">
    <name type="scientific">Mucor circinelloides f. circinelloides (strain 1006PhL)</name>
    <name type="common">Mucormycosis agent</name>
    <name type="synonym">Calyptromyces circinelloides</name>
    <dbReference type="NCBI Taxonomy" id="1220926"/>
    <lineage>
        <taxon>Eukaryota</taxon>
        <taxon>Fungi</taxon>
        <taxon>Fungi incertae sedis</taxon>
        <taxon>Mucoromycota</taxon>
        <taxon>Mucoromycotina</taxon>
        <taxon>Mucoromycetes</taxon>
        <taxon>Mucorales</taxon>
        <taxon>Mucorineae</taxon>
        <taxon>Mucoraceae</taxon>
        <taxon>Mucor</taxon>
    </lineage>
</organism>
<dbReference type="Pfam" id="PF00168">
    <property type="entry name" value="C2"/>
    <property type="match status" value="1"/>
</dbReference>
<proteinExistence type="predicted"/>
<dbReference type="SUPFAM" id="SSF49562">
    <property type="entry name" value="C2 domain (Calcium/lipid-binding domain, CaLB)"/>
    <property type="match status" value="1"/>
</dbReference>
<dbReference type="SMART" id="SM00239">
    <property type="entry name" value="C2"/>
    <property type="match status" value="1"/>
</dbReference>
<evidence type="ECO:0000313" key="5">
    <source>
        <dbReference type="EMBL" id="EPB81347.1"/>
    </source>
</evidence>
<feature type="region of interest" description="Disordered" evidence="1">
    <location>
        <begin position="226"/>
        <end position="246"/>
    </location>
</feature>
<dbReference type="InterPro" id="IPR052811">
    <property type="entry name" value="Glucose_resp_signaling"/>
</dbReference>
<dbReference type="PANTHER" id="PTHR47263">
    <property type="entry name" value="ADENYLATE CYCLASE ACTIVATION PROTEIN GIT1"/>
    <property type="match status" value="1"/>
</dbReference>
<keyword evidence="6" id="KW-1185">Reference proteome</keyword>
<dbReference type="Gene3D" id="1.20.58.1100">
    <property type="match status" value="1"/>
</dbReference>
<feature type="domain" description="C2" evidence="2">
    <location>
        <begin position="863"/>
        <end position="981"/>
    </location>
</feature>
<evidence type="ECO:0000259" key="4">
    <source>
        <dbReference type="PROSITE" id="PS51259"/>
    </source>
</evidence>
<evidence type="ECO:0000259" key="2">
    <source>
        <dbReference type="PROSITE" id="PS50004"/>
    </source>
</evidence>
<feature type="compositionally biased region" description="Low complexity" evidence="1">
    <location>
        <begin position="61"/>
        <end position="72"/>
    </location>
</feature>
<evidence type="ECO:0008006" key="7">
    <source>
        <dbReference type="Google" id="ProtNLM"/>
    </source>
</evidence>
<evidence type="ECO:0000313" key="6">
    <source>
        <dbReference type="Proteomes" id="UP000014254"/>
    </source>
</evidence>
<dbReference type="InterPro" id="IPR014770">
    <property type="entry name" value="Munc13_1"/>
</dbReference>
<dbReference type="PROSITE" id="PS51259">
    <property type="entry name" value="MHD2"/>
    <property type="match status" value="1"/>
</dbReference>
<feature type="compositionally biased region" description="Low complexity" evidence="1">
    <location>
        <begin position="1"/>
        <end position="14"/>
    </location>
</feature>
<dbReference type="STRING" id="1220926.S2IZN7"/>
<feature type="compositionally biased region" description="Low complexity" evidence="1">
    <location>
        <begin position="236"/>
        <end position="246"/>
    </location>
</feature>
<feature type="region of interest" description="Disordered" evidence="1">
    <location>
        <begin position="1"/>
        <end position="28"/>
    </location>
</feature>
<dbReference type="InterPro" id="IPR014772">
    <property type="entry name" value="Munc13_dom-2"/>
</dbReference>
<protein>
    <recommendedName>
        <fullName evidence="7">C2 domain-containing protein</fullName>
    </recommendedName>
</protein>
<feature type="domain" description="MHD1" evidence="3">
    <location>
        <begin position="656"/>
        <end position="775"/>
    </location>
</feature>
<evidence type="ECO:0000259" key="3">
    <source>
        <dbReference type="PROSITE" id="PS51258"/>
    </source>
</evidence>
<dbReference type="PROSITE" id="PS50004">
    <property type="entry name" value="C2"/>
    <property type="match status" value="1"/>
</dbReference>
<feature type="domain" description="MHD2" evidence="4">
    <location>
        <begin position="1072"/>
        <end position="1190"/>
    </location>
</feature>
<feature type="region of interest" description="Disordered" evidence="1">
    <location>
        <begin position="1294"/>
        <end position="1313"/>
    </location>
</feature>
<dbReference type="EMBL" id="KE124183">
    <property type="protein sequence ID" value="EPB81347.1"/>
    <property type="molecule type" value="Genomic_DNA"/>
</dbReference>
<dbReference type="FunCoup" id="S2IZN7">
    <property type="interactions" value="33"/>
</dbReference>
<dbReference type="Proteomes" id="UP000014254">
    <property type="component" value="Unassembled WGS sequence"/>
</dbReference>
<sequence length="1313" mass="149086">MAASSSATSSPSSTIRRATNNSSSSRKSIGRAVNPTIVYEYALRCAIRAHMEQTEKKRDSTSSAITNSSGSVSKRKEEKHSSLHHSLSSLSDKFSNEDNKKSGKLTREIVKSLSKRLEDVYKEKDTSQPEFLDKRFRTVAKIVKKGLQEHRYRPSGTVNDIVVLFLKSSEAELKMNQPNPALWYDDLNRFLARFVNMVIQTLQKDAPSSATPELIDSLSAFCTPTQKTTLPEKRSSNSSSVSSLSATSPTAVNIDESLLEFPMVLTIKNLFHMNDKEHQKKVMELVPLCTESALLHDFKKCINNVHTNQSFPGKKEDFPSVQAYENWQKKEVKQLTELMKSLMLMNPNLSIATSSEQDVGSTNLLARQSTDSYASISNSSTSSISSVDTGSFTFIPSDPKGCFRYLMSMCLDYDTDSLSTLPEAERAKTSALSQQSDELLRECWKTWRLSAPFRAILYLSLIKSKFDSNELGIDDISDALRSLERVAKENDASCWAIADRNSIIRVLEGVDNSLLRDLAEGLSEYWKISPIWVQDIVDLLEKVYSNAIYAEAHPDPEVNIIQLEDSIKGAAVERWSSIEKTANDPEKDALSNLFSMADILSKELASVAKKKFPHPIMGVLSVSSLVMARQMPYFALEMENWAYSPDFKTCPIDSAFALYEKVLHLEKLYDEYGPETKKSLFKVESWFLPHVKRWLRKTNESTFDWVENAIAQDQFQRYSDVVVHSSSIIDLFSMFNQAVDFILDLQWPNDVQHCLFMTFLAKIIGEGIDHYCSTIEDLIRRDVFPNRLSSQDSTSDIVVSGSILDKARYQILGGRGLNKDETCAPSSFITPELCIKLNNIEAARGKLDRLYQMMHVDQLAQFMRENITPQNTYKPEKNNFLYSIRVVRAENLQPMDKNGLSDPYVTFEVDGKMITRTRTVYETLNPRWDQEFDIWLSEDDVDVCVIVNDEDVITADEECGVAWFTLSPKFSDLYQKDDLVLNLSPQGSLVLRINIESEKNDIQFWYGKAFRTLKTSEMDAAWLIVDKMTPYIRHCLSRQVIDKLLGRDKSSFFSAFSRVASKQIEPDLQACEDAIAPLLDFLEYNLAMLNENVTETIMQFVVLKIWKQILRTLDSILLPPLSEHLSEVKPLDDYQLHVVLKWLELLKILFNGGEDGDAIPLESLENAQYYSLLAINSAYRLDTLELMEGYQLSKRKSRSSLNLGKKPANRSKTVYHSKNTIRHSKSAEKKEQHRKSTVVDMPHGDDILRILRMRQGRQVMEFLRQEFGNRNSCHASNHHATESEHVILPETPTSIKDMSAPPALPAHGITLTD</sequence>
<dbReference type="OMA" id="ENDASCW"/>
<evidence type="ECO:0000256" key="1">
    <source>
        <dbReference type="SAM" id="MobiDB-lite"/>
    </source>
</evidence>
<dbReference type="InterPro" id="IPR035892">
    <property type="entry name" value="C2_domain_sf"/>
</dbReference>
<dbReference type="InParanoid" id="S2IZN7"/>
<gene>
    <name evidence="5" type="ORF">HMPREF1544_11943</name>
</gene>
<dbReference type="PROSITE" id="PS51258">
    <property type="entry name" value="MHD1"/>
    <property type="match status" value="1"/>
</dbReference>
<reference evidence="6" key="1">
    <citation type="submission" date="2013-05" db="EMBL/GenBank/DDBJ databases">
        <title>The Genome sequence of Mucor circinelloides f. circinelloides 1006PhL.</title>
        <authorList>
            <consortium name="The Broad Institute Genomics Platform"/>
            <person name="Cuomo C."/>
            <person name="Earl A."/>
            <person name="Findley K."/>
            <person name="Lee S.C."/>
            <person name="Walker B."/>
            <person name="Young S."/>
            <person name="Zeng Q."/>
            <person name="Gargeya S."/>
            <person name="Fitzgerald M."/>
            <person name="Haas B."/>
            <person name="Abouelleil A."/>
            <person name="Allen A.W."/>
            <person name="Alvarado L."/>
            <person name="Arachchi H.M."/>
            <person name="Berlin A.M."/>
            <person name="Chapman S.B."/>
            <person name="Gainer-Dewar J."/>
            <person name="Goldberg J."/>
            <person name="Griggs A."/>
            <person name="Gujja S."/>
            <person name="Hansen M."/>
            <person name="Howarth C."/>
            <person name="Imamovic A."/>
            <person name="Ireland A."/>
            <person name="Larimer J."/>
            <person name="McCowan C."/>
            <person name="Murphy C."/>
            <person name="Pearson M."/>
            <person name="Poon T.W."/>
            <person name="Priest M."/>
            <person name="Roberts A."/>
            <person name="Saif S."/>
            <person name="Shea T."/>
            <person name="Sisk P."/>
            <person name="Sykes S."/>
            <person name="Wortman J."/>
            <person name="Nusbaum C."/>
            <person name="Birren B."/>
        </authorList>
    </citation>
    <scope>NUCLEOTIDE SEQUENCE [LARGE SCALE GENOMIC DNA]</scope>
    <source>
        <strain evidence="6">1006PhL</strain>
    </source>
</reference>
<feature type="compositionally biased region" description="Basic residues" evidence="1">
    <location>
        <begin position="1207"/>
        <end position="1224"/>
    </location>
</feature>
<accession>S2IZN7</accession>
<feature type="region of interest" description="Disordered" evidence="1">
    <location>
        <begin position="1198"/>
        <end position="1237"/>
    </location>
</feature>
<name>S2IZN7_MUCC1</name>
<dbReference type="InterPro" id="IPR000008">
    <property type="entry name" value="C2_dom"/>
</dbReference>
<dbReference type="eggNOG" id="ENOG502QQWJ">
    <property type="taxonomic scope" value="Eukaryota"/>
</dbReference>